<organism evidence="1 2">
    <name type="scientific">Frankia torreyi</name>
    <dbReference type="NCBI Taxonomy" id="1856"/>
    <lineage>
        <taxon>Bacteria</taxon>
        <taxon>Bacillati</taxon>
        <taxon>Actinomycetota</taxon>
        <taxon>Actinomycetes</taxon>
        <taxon>Frankiales</taxon>
        <taxon>Frankiaceae</taxon>
        <taxon>Frankia</taxon>
    </lineage>
</organism>
<reference evidence="2" key="1">
    <citation type="submission" date="2015-02" db="EMBL/GenBank/DDBJ databases">
        <title>Draft Genome of Frankia sp. CpI1-S.</title>
        <authorList>
            <person name="Oshone R.T."/>
            <person name="Ngom M."/>
            <person name="Ghodhbane-Gtari F."/>
            <person name="Gtari M."/>
            <person name="Morris K."/>
            <person name="Thomas K."/>
            <person name="Sen A."/>
            <person name="Tisa L.S."/>
        </authorList>
    </citation>
    <scope>NUCLEOTIDE SEQUENCE [LARGE SCALE GENOMIC DNA]</scope>
    <source>
        <strain evidence="2">CpI1-S</strain>
    </source>
</reference>
<evidence type="ECO:0000313" key="1">
    <source>
        <dbReference type="EMBL" id="KJE19709.1"/>
    </source>
</evidence>
<reference evidence="1 2" key="2">
    <citation type="journal article" date="2016" name="Genome Announc.">
        <title>Permanent Draft Genome Sequences for Two Variants of Frankia sp. Strain CpI1, the First Frankia Strain Isolated from Root Nodules of Comptonia peregrina.</title>
        <authorList>
            <person name="Oshone R."/>
            <person name="Hurst S.G.IV."/>
            <person name="Abebe-Akele F."/>
            <person name="Simpson S."/>
            <person name="Morris K."/>
            <person name="Thomas W.K."/>
            <person name="Tisa L.S."/>
        </authorList>
    </citation>
    <scope>NUCLEOTIDE SEQUENCE [LARGE SCALE GENOMIC DNA]</scope>
    <source>
        <strain evidence="2">CpI1-S</strain>
    </source>
</reference>
<dbReference type="AlphaFoldDB" id="A0A0D8B724"/>
<dbReference type="InterPro" id="IPR001387">
    <property type="entry name" value="Cro/C1-type_HTH"/>
</dbReference>
<comment type="caution">
    <text evidence="1">The sequence shown here is derived from an EMBL/GenBank/DDBJ whole genome shotgun (WGS) entry which is preliminary data.</text>
</comment>
<evidence type="ECO:0000313" key="2">
    <source>
        <dbReference type="Proteomes" id="UP000032545"/>
    </source>
</evidence>
<dbReference type="RefSeq" id="WP_052681585.1">
    <property type="nucleotide sequence ID" value="NZ_JYFN01000088.1"/>
</dbReference>
<dbReference type="EMBL" id="JYFN01000088">
    <property type="protein sequence ID" value="KJE19709.1"/>
    <property type="molecule type" value="Genomic_DNA"/>
</dbReference>
<evidence type="ECO:0008006" key="3">
    <source>
        <dbReference type="Google" id="ProtNLM"/>
    </source>
</evidence>
<gene>
    <name evidence="1" type="ORF">FF36_06012</name>
</gene>
<dbReference type="CDD" id="cd00093">
    <property type="entry name" value="HTH_XRE"/>
    <property type="match status" value="1"/>
</dbReference>
<accession>A0A0D8B724</accession>
<protein>
    <recommendedName>
        <fullName evidence="3">HTH cro/C1-type domain-containing protein</fullName>
    </recommendedName>
</protein>
<name>A0A0D8B724_9ACTN</name>
<proteinExistence type="predicted"/>
<dbReference type="OrthoDB" id="3213800at2"/>
<dbReference type="Proteomes" id="UP000032545">
    <property type="component" value="Unassembled WGS sequence"/>
</dbReference>
<dbReference type="PATRIC" id="fig|1502723.3.peg.6814"/>
<sequence>MEAERQRNDALDQLATMLQSLIGDNETNISRLAERTGFKRQQVSRAVNGREVPSPDLSDALDVVLPCGGAIRRLRDAADREKRARRLGVVPPMRKPTDEYVPAPEGMLVANGARTIDQGVISTNRREFAALPALPALSALAVSTRQRIETGSASDRTLDELESDVDEIAQVYGSAPHAALLGEVAGRWKQIEAILDGRMSAGTRSRVTLLGGQLTYFLGRLAFNTDDFRSARRFAGLAGTYANEIGEPVLIMSVAALQSSIAYHTQRYRQAIAALSVVRHVNHPYMDARMAAYEARAYAKAGDNDNARRALNRMEAASCAMAPMPGETPVGPAAVAMFRSGVAITMGDADMAREWAPIAVAGYRRRGADFTVEESQHASMSDASRHLLGPDAEPEEAARIAMEVMTSAPAELTHTVKSRLRQCASSFSPSHHRLPAVSSFLEACRTLPAGTPV</sequence>
<keyword evidence="2" id="KW-1185">Reference proteome</keyword>